<keyword evidence="8" id="KW-1185">Reference proteome</keyword>
<feature type="transmembrane region" description="Helical" evidence="6">
    <location>
        <begin position="175"/>
        <end position="194"/>
    </location>
</feature>
<evidence type="ECO:0000256" key="2">
    <source>
        <dbReference type="ARBA" id="ARBA00022475"/>
    </source>
</evidence>
<keyword evidence="4 6" id="KW-1133">Transmembrane helix</keyword>
<dbReference type="GO" id="GO:0005886">
    <property type="term" value="C:plasma membrane"/>
    <property type="evidence" value="ECO:0007669"/>
    <property type="project" value="UniProtKB-SubCell"/>
</dbReference>
<keyword evidence="3 6" id="KW-0812">Transmembrane</keyword>
<keyword evidence="2" id="KW-1003">Cell membrane</keyword>
<feature type="transmembrane region" description="Helical" evidence="6">
    <location>
        <begin position="88"/>
        <end position="109"/>
    </location>
</feature>
<dbReference type="Proteomes" id="UP000321234">
    <property type="component" value="Unassembled WGS sequence"/>
</dbReference>
<dbReference type="RefSeq" id="WP_147924685.1">
    <property type="nucleotide sequence ID" value="NZ_VKAC01000001.1"/>
</dbReference>
<dbReference type="AlphaFoldDB" id="A0A5C8ZKC2"/>
<keyword evidence="5 6" id="KW-0472">Membrane</keyword>
<evidence type="ECO:0000256" key="6">
    <source>
        <dbReference type="SAM" id="Phobius"/>
    </source>
</evidence>
<evidence type="ECO:0000256" key="3">
    <source>
        <dbReference type="ARBA" id="ARBA00022692"/>
    </source>
</evidence>
<evidence type="ECO:0000313" key="8">
    <source>
        <dbReference type="Proteomes" id="UP000321234"/>
    </source>
</evidence>
<dbReference type="OrthoDB" id="4528950at2"/>
<feature type="transmembrane region" description="Helical" evidence="6">
    <location>
        <begin position="255"/>
        <end position="277"/>
    </location>
</feature>
<evidence type="ECO:0000256" key="4">
    <source>
        <dbReference type="ARBA" id="ARBA00022989"/>
    </source>
</evidence>
<evidence type="ECO:0000256" key="1">
    <source>
        <dbReference type="ARBA" id="ARBA00004651"/>
    </source>
</evidence>
<feature type="transmembrane region" description="Helical" evidence="6">
    <location>
        <begin position="138"/>
        <end position="163"/>
    </location>
</feature>
<gene>
    <name evidence="7" type="ORF">FMM08_02385</name>
</gene>
<dbReference type="InterPro" id="IPR019108">
    <property type="entry name" value="Caa3_assmbl_CtaG-rel"/>
</dbReference>
<feature type="transmembrane region" description="Helical" evidence="6">
    <location>
        <begin position="26"/>
        <end position="47"/>
    </location>
</feature>
<feature type="transmembrane region" description="Helical" evidence="6">
    <location>
        <begin position="206"/>
        <end position="235"/>
    </location>
</feature>
<comment type="subcellular location">
    <subcellularLocation>
        <location evidence="1">Cell membrane</location>
        <topology evidence="1">Multi-pass membrane protein</topology>
    </subcellularLocation>
</comment>
<evidence type="ECO:0000313" key="7">
    <source>
        <dbReference type="EMBL" id="TXR58074.1"/>
    </source>
</evidence>
<reference evidence="7 8" key="1">
    <citation type="submission" date="2019-07" db="EMBL/GenBank/DDBJ databases">
        <title>Quadrisphaera sp. strain DD2A genome sequencing and assembly.</title>
        <authorList>
            <person name="Kim I."/>
        </authorList>
    </citation>
    <scope>NUCLEOTIDE SEQUENCE [LARGE SCALE GENOMIC DNA]</scope>
    <source>
        <strain evidence="7 8">DD2A</strain>
    </source>
</reference>
<proteinExistence type="predicted"/>
<feature type="transmembrane region" description="Helical" evidence="6">
    <location>
        <begin position="59"/>
        <end position="82"/>
    </location>
</feature>
<evidence type="ECO:0000256" key="5">
    <source>
        <dbReference type="ARBA" id="ARBA00023136"/>
    </source>
</evidence>
<accession>A0A5C8ZKC2</accession>
<protein>
    <submittedName>
        <fullName evidence="7">Cytochrome c oxidase assembly protein</fullName>
    </submittedName>
</protein>
<name>A0A5C8ZKC2_9ACTN</name>
<dbReference type="EMBL" id="VKAC01000001">
    <property type="protein sequence ID" value="TXR58074.1"/>
    <property type="molecule type" value="Genomic_DNA"/>
</dbReference>
<comment type="caution">
    <text evidence="7">The sequence shown here is derived from an EMBL/GenBank/DDBJ whole genome shotgun (WGS) entry which is preliminary data.</text>
</comment>
<sequence length="308" mass="31374">MVEQVVVGAAATVPGPLTPSAALGTWTVDPAAVAVAVLLVAGQLWLVRRARSRGHRWPWWRTAVGAVLGPGVLLLASCSFLAVYREVAFWPGALASALLLVVVPAGIAVGDPLRLLRLAGVLPPRQDDDAGRRLTRRVLALPVVGALAGVALQLALFLSPWWAATLRSGPVRSGTGLALVAVGTLFALPVFAADDGPGTGGTSGAAGLRVLLAFVDGVVDAVPGLVVGVSGAAVAGGWYVAHRLPGSMTAPQDQLLGGTLSVVVAEVVAVPLLLLACRRWARADAAQAAREDALLDALERGGPAVTDR</sequence>
<organism evidence="7 8">
    <name type="scientific">Quadrisphaera setariae</name>
    <dbReference type="NCBI Taxonomy" id="2593304"/>
    <lineage>
        <taxon>Bacteria</taxon>
        <taxon>Bacillati</taxon>
        <taxon>Actinomycetota</taxon>
        <taxon>Actinomycetes</taxon>
        <taxon>Kineosporiales</taxon>
        <taxon>Kineosporiaceae</taxon>
        <taxon>Quadrisphaera</taxon>
    </lineage>
</organism>
<dbReference type="Pfam" id="PF09678">
    <property type="entry name" value="Caa3_CtaG"/>
    <property type="match status" value="1"/>
</dbReference>